<dbReference type="Proteomes" id="UP000608890">
    <property type="component" value="Unassembled WGS sequence"/>
</dbReference>
<dbReference type="AlphaFoldDB" id="A0A917TG46"/>
<sequence length="464" mass="47784">MADEIRQEFARLAEPVVPGPDPYQRLLARVRRRRQRRMAVTGVAGLAAVALALPVIGAAGRLGITGVASSPPAAGAYQPASPIDEPMVRQLLDSPTRGNLAGDAALIADIERQYRAARAELLVDPALDEVKVLLAHDAPGARTVVVAFLDDSHALLRHASGQAGAPVPELLRQTGTPDEPVPLAPYVFFGRQSPVNGRHVADLAVGLAPAGCLVETSADGRIQPDGSVARSWQKVGTDGFVLREAGHLAERWRFTCHGVVRYAGPGGGGLVISPTEAAPPVSTAGARGSVDAALAATAVRDLQGLLDLHGLAGPAPQVIWGGRLPAWVAGAPAAVLVKSCSTDGGCAAVLKTEAPAPQPEPGPPADYQTATGSPDLVVVQTPGETGGVLVVGPASAARVELLDDKGRTIASGQLDTGAGAVRVDPRQVVKVKVFDTDGRLLRTGATPSLDADFSQLGEPTVWAW</sequence>
<name>A0A917TG46_9ACTN</name>
<dbReference type="EMBL" id="BMNB01000001">
    <property type="protein sequence ID" value="GGM21458.1"/>
    <property type="molecule type" value="Genomic_DNA"/>
</dbReference>
<reference evidence="2" key="2">
    <citation type="submission" date="2020-09" db="EMBL/GenBank/DDBJ databases">
        <authorList>
            <person name="Sun Q."/>
            <person name="Zhou Y."/>
        </authorList>
    </citation>
    <scope>NUCLEOTIDE SEQUENCE</scope>
    <source>
        <strain evidence="2">CGMCC 4.7312</strain>
    </source>
</reference>
<accession>A0A917TG46</accession>
<dbReference type="RefSeq" id="WP_189040349.1">
    <property type="nucleotide sequence ID" value="NZ_BMNB01000001.1"/>
</dbReference>
<proteinExistence type="predicted"/>
<evidence type="ECO:0000313" key="2">
    <source>
        <dbReference type="EMBL" id="GGM21458.1"/>
    </source>
</evidence>
<keyword evidence="1" id="KW-0812">Transmembrane</keyword>
<keyword evidence="1" id="KW-1133">Transmembrane helix</keyword>
<keyword evidence="3" id="KW-1185">Reference proteome</keyword>
<protein>
    <submittedName>
        <fullName evidence="2">Uncharacterized protein</fullName>
    </submittedName>
</protein>
<comment type="caution">
    <text evidence="2">The sequence shown here is derived from an EMBL/GenBank/DDBJ whole genome shotgun (WGS) entry which is preliminary data.</text>
</comment>
<feature type="transmembrane region" description="Helical" evidence="1">
    <location>
        <begin position="39"/>
        <end position="60"/>
    </location>
</feature>
<evidence type="ECO:0000313" key="3">
    <source>
        <dbReference type="Proteomes" id="UP000608890"/>
    </source>
</evidence>
<evidence type="ECO:0000256" key="1">
    <source>
        <dbReference type="SAM" id="Phobius"/>
    </source>
</evidence>
<organism evidence="2 3">
    <name type="scientific">Micromonospora sonchi</name>
    <dbReference type="NCBI Taxonomy" id="1763543"/>
    <lineage>
        <taxon>Bacteria</taxon>
        <taxon>Bacillati</taxon>
        <taxon>Actinomycetota</taxon>
        <taxon>Actinomycetes</taxon>
        <taxon>Micromonosporales</taxon>
        <taxon>Micromonosporaceae</taxon>
        <taxon>Micromonospora</taxon>
    </lineage>
</organism>
<keyword evidence="1" id="KW-0472">Membrane</keyword>
<gene>
    <name evidence="2" type="ORF">GCM10011608_02640</name>
</gene>
<reference evidence="2" key="1">
    <citation type="journal article" date="2014" name="Int. J. Syst. Evol. Microbiol.">
        <title>Complete genome sequence of Corynebacterium casei LMG S-19264T (=DSM 44701T), isolated from a smear-ripened cheese.</title>
        <authorList>
            <consortium name="US DOE Joint Genome Institute (JGI-PGF)"/>
            <person name="Walter F."/>
            <person name="Albersmeier A."/>
            <person name="Kalinowski J."/>
            <person name="Ruckert C."/>
        </authorList>
    </citation>
    <scope>NUCLEOTIDE SEQUENCE</scope>
    <source>
        <strain evidence="2">CGMCC 4.7312</strain>
    </source>
</reference>